<name>A0A1F5WDN2_9BACT</name>
<organism evidence="1 2">
    <name type="scientific">Candidatus Giovannonibacteria bacterium RIFCSPHIGHO2_02_43_16</name>
    <dbReference type="NCBI Taxonomy" id="1798331"/>
    <lineage>
        <taxon>Bacteria</taxon>
        <taxon>Candidatus Giovannoniibacteriota</taxon>
    </lineage>
</organism>
<protein>
    <submittedName>
        <fullName evidence="1">Uncharacterized protein</fullName>
    </submittedName>
</protein>
<evidence type="ECO:0000313" key="2">
    <source>
        <dbReference type="Proteomes" id="UP000178276"/>
    </source>
</evidence>
<dbReference type="Proteomes" id="UP000178276">
    <property type="component" value="Unassembled WGS sequence"/>
</dbReference>
<dbReference type="EMBL" id="MFHJ01000029">
    <property type="protein sequence ID" value="OGF73725.1"/>
    <property type="molecule type" value="Genomic_DNA"/>
</dbReference>
<reference evidence="1 2" key="1">
    <citation type="journal article" date="2016" name="Nat. Commun.">
        <title>Thousands of microbial genomes shed light on interconnected biogeochemical processes in an aquifer system.</title>
        <authorList>
            <person name="Anantharaman K."/>
            <person name="Brown C.T."/>
            <person name="Hug L.A."/>
            <person name="Sharon I."/>
            <person name="Castelle C.J."/>
            <person name="Probst A.J."/>
            <person name="Thomas B.C."/>
            <person name="Singh A."/>
            <person name="Wilkins M.J."/>
            <person name="Karaoz U."/>
            <person name="Brodie E.L."/>
            <person name="Williams K.H."/>
            <person name="Hubbard S.S."/>
            <person name="Banfield J.F."/>
        </authorList>
    </citation>
    <scope>NUCLEOTIDE SEQUENCE [LARGE SCALE GENOMIC DNA]</scope>
</reference>
<proteinExistence type="predicted"/>
<evidence type="ECO:0000313" key="1">
    <source>
        <dbReference type="EMBL" id="OGF73725.1"/>
    </source>
</evidence>
<dbReference type="AlphaFoldDB" id="A0A1F5WDN2"/>
<gene>
    <name evidence="1" type="ORF">A2W57_03660</name>
</gene>
<sequence>MAERSISTSAIVDALRNPTRVLYDVDNRLLFKKLYKNKDKERLLLIVAEMEKEIFKVITVIDTSKVKKYL</sequence>
<comment type="caution">
    <text evidence="1">The sequence shown here is derived from an EMBL/GenBank/DDBJ whole genome shotgun (WGS) entry which is preliminary data.</text>
</comment>
<accession>A0A1F5WDN2</accession>